<evidence type="ECO:0000256" key="2">
    <source>
        <dbReference type="ARBA" id="ARBA00022676"/>
    </source>
</evidence>
<dbReference type="EMBL" id="JAQIBC010000001">
    <property type="protein sequence ID" value="MDM5262926.1"/>
    <property type="molecule type" value="Genomic_DNA"/>
</dbReference>
<evidence type="ECO:0000313" key="5">
    <source>
        <dbReference type="EMBL" id="MDM5262926.1"/>
    </source>
</evidence>
<dbReference type="PANTHER" id="PTHR11929">
    <property type="entry name" value="ALPHA- 1,3 -FUCOSYLTRANSFERASE"/>
    <property type="match status" value="1"/>
</dbReference>
<feature type="domain" description="Fucosyltransferase C-terminal" evidence="4">
    <location>
        <begin position="137"/>
        <end position="265"/>
    </location>
</feature>
<keyword evidence="6" id="KW-1185">Reference proteome</keyword>
<gene>
    <name evidence="5" type="ORF">PF327_01815</name>
</gene>
<accession>A0ABT7QPC7</accession>
<evidence type="ECO:0000313" key="6">
    <source>
        <dbReference type="Proteomes" id="UP001169066"/>
    </source>
</evidence>
<dbReference type="InterPro" id="IPR055270">
    <property type="entry name" value="Glyco_tran_10_C"/>
</dbReference>
<dbReference type="InterPro" id="IPR001503">
    <property type="entry name" value="Glyco_trans_10"/>
</dbReference>
<dbReference type="RefSeq" id="WP_289401080.1">
    <property type="nucleotide sequence ID" value="NZ_JAQIBC010000001.1"/>
</dbReference>
<organism evidence="5 6">
    <name type="scientific">Sulfurovum xiamenensis</name>
    <dbReference type="NCBI Taxonomy" id="3019066"/>
    <lineage>
        <taxon>Bacteria</taxon>
        <taxon>Pseudomonadati</taxon>
        <taxon>Campylobacterota</taxon>
        <taxon>Epsilonproteobacteria</taxon>
        <taxon>Campylobacterales</taxon>
        <taxon>Sulfurovaceae</taxon>
        <taxon>Sulfurovum</taxon>
    </lineage>
</organism>
<dbReference type="InterPro" id="IPR038577">
    <property type="entry name" value="GT10-like_C_sf"/>
</dbReference>
<dbReference type="PANTHER" id="PTHR11929:SF194">
    <property type="entry name" value="ALPHA-(1,3)-FUCOSYLTRANSFERASE 10"/>
    <property type="match status" value="1"/>
</dbReference>
<dbReference type="Proteomes" id="UP001169066">
    <property type="component" value="Unassembled WGS sequence"/>
</dbReference>
<evidence type="ECO:0000259" key="4">
    <source>
        <dbReference type="Pfam" id="PF00852"/>
    </source>
</evidence>
<name>A0ABT7QPC7_9BACT</name>
<comment type="similarity">
    <text evidence="1">Belongs to the glycosyltransferase 10 family.</text>
</comment>
<comment type="caution">
    <text evidence="5">The sequence shown here is derived from an EMBL/GenBank/DDBJ whole genome shotgun (WGS) entry which is preliminary data.</text>
</comment>
<evidence type="ECO:0000256" key="3">
    <source>
        <dbReference type="ARBA" id="ARBA00022679"/>
    </source>
</evidence>
<dbReference type="Gene3D" id="3.40.50.11660">
    <property type="entry name" value="Glycosyl transferase family 10, C-terminal domain"/>
    <property type="match status" value="1"/>
</dbReference>
<keyword evidence="2" id="KW-0328">Glycosyltransferase</keyword>
<proteinExistence type="inferred from homology"/>
<protein>
    <submittedName>
        <fullName evidence="5">Glycosyltransferase family 10</fullName>
    </submittedName>
</protein>
<sequence length="336" mass="39188">MKKGNQVKLVNRGSLADENSGFKNQSRGNEAKWESSSFTFNPLEKDYDWLVIIDDVPRIVPNGVEQLSCPKENTILVTTEPSTITMYGKAFTGQFHYVITNQDEKALPHPNAIRSQTGNVWFYGKSLDEILAVKEPTKTKKISTVCSNKQQGHTIHKLRYEFTKIMEERIPELERFGRGFKWIETKAEAIDDYEFHVAIENHYAPHVWTEKLADTFLGYAVPIYFGCPNIYDYFPEESLILIDIYDVEGSIEKIKKIISTPGEYERRLPAVKEARRRVIEEYNLLAMINNIVENAKEDKSLDTDYKIYNRRMMRVRHLPDLIRFAFWKINNFIKNI</sequence>
<evidence type="ECO:0000256" key="1">
    <source>
        <dbReference type="ARBA" id="ARBA00008919"/>
    </source>
</evidence>
<reference evidence="5" key="1">
    <citation type="submission" date="2023-01" db="EMBL/GenBank/DDBJ databases">
        <title>Sulfurovum sp. XTW-4 genome assembly.</title>
        <authorList>
            <person name="Wang J."/>
        </authorList>
    </citation>
    <scope>NUCLEOTIDE SEQUENCE</scope>
    <source>
        <strain evidence="5">XTW-4</strain>
    </source>
</reference>
<keyword evidence="3" id="KW-0808">Transferase</keyword>
<dbReference type="Pfam" id="PF00852">
    <property type="entry name" value="Glyco_transf_10"/>
    <property type="match status" value="1"/>
</dbReference>
<dbReference type="SUPFAM" id="SSF53756">
    <property type="entry name" value="UDP-Glycosyltransferase/glycogen phosphorylase"/>
    <property type="match status" value="1"/>
</dbReference>